<feature type="non-terminal residue" evidence="4">
    <location>
        <position position="336"/>
    </location>
</feature>
<name>A0A0C3E6D4_9AGAM</name>
<evidence type="ECO:0000313" key="5">
    <source>
        <dbReference type="Proteomes" id="UP000053989"/>
    </source>
</evidence>
<dbReference type="AlphaFoldDB" id="A0A0C3E6D4"/>
<dbReference type="EMBL" id="KN822031">
    <property type="protein sequence ID" value="KIM64009.1"/>
    <property type="molecule type" value="Genomic_DNA"/>
</dbReference>
<dbReference type="GO" id="GO:0051087">
    <property type="term" value="F:protein-folding chaperone binding"/>
    <property type="evidence" value="ECO:0007669"/>
    <property type="project" value="TreeGrafter"/>
</dbReference>
<dbReference type="GO" id="GO:0036503">
    <property type="term" value="P:ERAD pathway"/>
    <property type="evidence" value="ECO:0007669"/>
    <property type="project" value="TreeGrafter"/>
</dbReference>
<gene>
    <name evidence="4" type="ORF">SCLCIDRAFT_43542</name>
</gene>
<keyword evidence="1" id="KW-0143">Chaperone</keyword>
<keyword evidence="2" id="KW-0812">Transmembrane</keyword>
<sequence>MSAVLLHFAGWSVLPDLVTRHSLSFIHQAISRFLQHPPPRQGSPVYVQHYRYTYAIVVLGYLLYNLLEASTTLPKNFYELLDVRPAIADDGTLKTAFRAFARKYHPDRVGPQGEGYFIEVRDAFEALKDPVVRFAYDRFGPDVLQWKECNTMKEYLRRGLLSSSAYHIVTGAGLVLFSVIGKPSPIATWRYLLFIVVLALELYLLLAPPSYPAEPSPFIDHIPQNSTILDYLFPHRVVYQHVRLLHQVFLFVSVALSRVAPVLFPSLVHSNTAVDQQMVKVVADRLGMLAQSTERERACLDEDIIRALSVGIEDVLIETKLKSEVGPMRSAWDRAV</sequence>
<evidence type="ECO:0000256" key="2">
    <source>
        <dbReference type="SAM" id="Phobius"/>
    </source>
</evidence>
<keyword evidence="5" id="KW-1185">Reference proteome</keyword>
<evidence type="ECO:0000259" key="3">
    <source>
        <dbReference type="PROSITE" id="PS50076"/>
    </source>
</evidence>
<dbReference type="PANTHER" id="PTHR44360">
    <property type="entry name" value="DNAJ HOMOLOG SUBFAMILY B MEMBER 9"/>
    <property type="match status" value="1"/>
</dbReference>
<dbReference type="SUPFAM" id="SSF46565">
    <property type="entry name" value="Chaperone J-domain"/>
    <property type="match status" value="1"/>
</dbReference>
<evidence type="ECO:0000256" key="1">
    <source>
        <dbReference type="ARBA" id="ARBA00023186"/>
    </source>
</evidence>
<dbReference type="HOGENOM" id="CLU_043818_0_0_1"/>
<dbReference type="InterPro" id="IPR051948">
    <property type="entry name" value="Hsp70_co-chaperone_J-domain"/>
</dbReference>
<dbReference type="PROSITE" id="PS50076">
    <property type="entry name" value="DNAJ_2"/>
    <property type="match status" value="1"/>
</dbReference>
<organism evidence="4 5">
    <name type="scientific">Scleroderma citrinum Foug A</name>
    <dbReference type="NCBI Taxonomy" id="1036808"/>
    <lineage>
        <taxon>Eukaryota</taxon>
        <taxon>Fungi</taxon>
        <taxon>Dikarya</taxon>
        <taxon>Basidiomycota</taxon>
        <taxon>Agaricomycotina</taxon>
        <taxon>Agaricomycetes</taxon>
        <taxon>Agaricomycetidae</taxon>
        <taxon>Boletales</taxon>
        <taxon>Sclerodermatineae</taxon>
        <taxon>Sclerodermataceae</taxon>
        <taxon>Scleroderma</taxon>
    </lineage>
</organism>
<dbReference type="Proteomes" id="UP000053989">
    <property type="component" value="Unassembled WGS sequence"/>
</dbReference>
<dbReference type="PANTHER" id="PTHR44360:SF1">
    <property type="entry name" value="DNAJ HOMOLOG SUBFAMILY B MEMBER 9"/>
    <property type="match status" value="1"/>
</dbReference>
<feature type="transmembrane region" description="Helical" evidence="2">
    <location>
        <begin position="160"/>
        <end position="180"/>
    </location>
</feature>
<protein>
    <recommendedName>
        <fullName evidence="3">J domain-containing protein</fullName>
    </recommendedName>
</protein>
<dbReference type="InterPro" id="IPR001623">
    <property type="entry name" value="DnaJ_domain"/>
</dbReference>
<dbReference type="InterPro" id="IPR036869">
    <property type="entry name" value="J_dom_sf"/>
</dbReference>
<keyword evidence="2" id="KW-1133">Transmembrane helix</keyword>
<feature type="domain" description="J" evidence="3">
    <location>
        <begin position="76"/>
        <end position="140"/>
    </location>
</feature>
<dbReference type="STRING" id="1036808.A0A0C3E6D4"/>
<reference evidence="5" key="2">
    <citation type="submission" date="2015-01" db="EMBL/GenBank/DDBJ databases">
        <title>Evolutionary Origins and Diversification of the Mycorrhizal Mutualists.</title>
        <authorList>
            <consortium name="DOE Joint Genome Institute"/>
            <consortium name="Mycorrhizal Genomics Consortium"/>
            <person name="Kohler A."/>
            <person name="Kuo A."/>
            <person name="Nagy L.G."/>
            <person name="Floudas D."/>
            <person name="Copeland A."/>
            <person name="Barry K.W."/>
            <person name="Cichocki N."/>
            <person name="Veneault-Fourrey C."/>
            <person name="LaButti K."/>
            <person name="Lindquist E.A."/>
            <person name="Lipzen A."/>
            <person name="Lundell T."/>
            <person name="Morin E."/>
            <person name="Murat C."/>
            <person name="Riley R."/>
            <person name="Ohm R."/>
            <person name="Sun H."/>
            <person name="Tunlid A."/>
            <person name="Henrissat B."/>
            <person name="Grigoriev I.V."/>
            <person name="Hibbett D.S."/>
            <person name="Martin F."/>
        </authorList>
    </citation>
    <scope>NUCLEOTIDE SEQUENCE [LARGE SCALE GENOMIC DNA]</scope>
    <source>
        <strain evidence="5">Foug A</strain>
    </source>
</reference>
<reference evidence="4 5" key="1">
    <citation type="submission" date="2014-04" db="EMBL/GenBank/DDBJ databases">
        <authorList>
            <consortium name="DOE Joint Genome Institute"/>
            <person name="Kuo A."/>
            <person name="Kohler A."/>
            <person name="Nagy L.G."/>
            <person name="Floudas D."/>
            <person name="Copeland A."/>
            <person name="Barry K.W."/>
            <person name="Cichocki N."/>
            <person name="Veneault-Fourrey C."/>
            <person name="LaButti K."/>
            <person name="Lindquist E.A."/>
            <person name="Lipzen A."/>
            <person name="Lundell T."/>
            <person name="Morin E."/>
            <person name="Murat C."/>
            <person name="Sun H."/>
            <person name="Tunlid A."/>
            <person name="Henrissat B."/>
            <person name="Grigoriev I.V."/>
            <person name="Hibbett D.S."/>
            <person name="Martin F."/>
            <person name="Nordberg H.P."/>
            <person name="Cantor M.N."/>
            <person name="Hua S.X."/>
        </authorList>
    </citation>
    <scope>NUCLEOTIDE SEQUENCE [LARGE SCALE GENOMIC DNA]</scope>
    <source>
        <strain evidence="4 5">Foug A</strain>
    </source>
</reference>
<dbReference type="GO" id="GO:0051787">
    <property type="term" value="F:misfolded protein binding"/>
    <property type="evidence" value="ECO:0007669"/>
    <property type="project" value="TreeGrafter"/>
</dbReference>
<accession>A0A0C3E6D4</accession>
<dbReference type="Gene3D" id="1.10.287.110">
    <property type="entry name" value="DnaJ domain"/>
    <property type="match status" value="1"/>
</dbReference>
<dbReference type="CDD" id="cd06257">
    <property type="entry name" value="DnaJ"/>
    <property type="match status" value="1"/>
</dbReference>
<dbReference type="InParanoid" id="A0A0C3E6D4"/>
<feature type="transmembrane region" description="Helical" evidence="2">
    <location>
        <begin position="186"/>
        <end position="206"/>
    </location>
</feature>
<dbReference type="OrthoDB" id="10250354at2759"/>
<evidence type="ECO:0000313" key="4">
    <source>
        <dbReference type="EMBL" id="KIM64009.1"/>
    </source>
</evidence>
<dbReference type="Pfam" id="PF00226">
    <property type="entry name" value="DnaJ"/>
    <property type="match status" value="1"/>
</dbReference>
<feature type="transmembrane region" description="Helical" evidence="2">
    <location>
        <begin position="49"/>
        <end position="67"/>
    </location>
</feature>
<proteinExistence type="predicted"/>
<keyword evidence="2" id="KW-0472">Membrane</keyword>
<dbReference type="GO" id="GO:0005783">
    <property type="term" value="C:endoplasmic reticulum"/>
    <property type="evidence" value="ECO:0007669"/>
    <property type="project" value="TreeGrafter"/>
</dbReference>
<dbReference type="SMART" id="SM00271">
    <property type="entry name" value="DnaJ"/>
    <property type="match status" value="1"/>
</dbReference>